<keyword evidence="1" id="KW-0472">Membrane</keyword>
<evidence type="ECO:0000259" key="2">
    <source>
        <dbReference type="Pfam" id="PF07885"/>
    </source>
</evidence>
<evidence type="ECO:0000256" key="1">
    <source>
        <dbReference type="SAM" id="Phobius"/>
    </source>
</evidence>
<accession>A0ABD6AE48</accession>
<keyword evidence="3" id="KW-0406">Ion transport</keyword>
<feature type="transmembrane region" description="Helical" evidence="1">
    <location>
        <begin position="83"/>
        <end position="107"/>
    </location>
</feature>
<evidence type="ECO:0000313" key="3">
    <source>
        <dbReference type="EMBL" id="MFC7318576.1"/>
    </source>
</evidence>
<dbReference type="AlphaFoldDB" id="A0ABD6AE48"/>
<keyword evidence="1" id="KW-0812">Transmembrane</keyword>
<dbReference type="RefSeq" id="WP_368410924.1">
    <property type="nucleotide sequence ID" value="NZ_CP119993.1"/>
</dbReference>
<feature type="domain" description="Potassium channel" evidence="2">
    <location>
        <begin position="36"/>
        <end position="110"/>
    </location>
</feature>
<name>A0ABD6AE48_9EURY</name>
<dbReference type="SUPFAM" id="SSF81324">
    <property type="entry name" value="Voltage-gated potassium channels"/>
    <property type="match status" value="1"/>
</dbReference>
<dbReference type="Gene3D" id="1.10.287.70">
    <property type="match status" value="1"/>
</dbReference>
<dbReference type="GeneID" id="79317236"/>
<organism evidence="3 4">
    <name type="scientific">Halomarina halobia</name>
    <dbReference type="NCBI Taxonomy" id="3033386"/>
    <lineage>
        <taxon>Archaea</taxon>
        <taxon>Methanobacteriati</taxon>
        <taxon>Methanobacteriota</taxon>
        <taxon>Stenosarchaea group</taxon>
        <taxon>Halobacteria</taxon>
        <taxon>Halobacteriales</taxon>
        <taxon>Natronomonadaceae</taxon>
        <taxon>Halomarina</taxon>
    </lineage>
</organism>
<keyword evidence="3" id="KW-0813">Transport</keyword>
<dbReference type="GO" id="GO:0034220">
    <property type="term" value="P:monoatomic ion transmembrane transport"/>
    <property type="evidence" value="ECO:0007669"/>
    <property type="project" value="UniProtKB-KW"/>
</dbReference>
<protein>
    <submittedName>
        <fullName evidence="3">Potassium channel family protein</fullName>
    </submittedName>
</protein>
<keyword evidence="1" id="KW-1133">Transmembrane helix</keyword>
<comment type="caution">
    <text evidence="3">The sequence shown here is derived from an EMBL/GenBank/DDBJ whole genome shotgun (WGS) entry which is preliminary data.</text>
</comment>
<dbReference type="InterPro" id="IPR013099">
    <property type="entry name" value="K_chnl_dom"/>
</dbReference>
<dbReference type="EMBL" id="JBHTBF010000003">
    <property type="protein sequence ID" value="MFC7318576.1"/>
    <property type="molecule type" value="Genomic_DNA"/>
</dbReference>
<dbReference type="Pfam" id="PF07885">
    <property type="entry name" value="Ion_trans_2"/>
    <property type="match status" value="1"/>
</dbReference>
<evidence type="ECO:0000313" key="4">
    <source>
        <dbReference type="Proteomes" id="UP001596547"/>
    </source>
</evidence>
<proteinExistence type="predicted"/>
<gene>
    <name evidence="3" type="ORF">ACFQPE_17520</name>
</gene>
<keyword evidence="3" id="KW-0407">Ion channel</keyword>
<reference evidence="3 4" key="1">
    <citation type="journal article" date="2019" name="Int. J. Syst. Evol. Microbiol.">
        <title>The Global Catalogue of Microorganisms (GCM) 10K type strain sequencing project: providing services to taxonomists for standard genome sequencing and annotation.</title>
        <authorList>
            <consortium name="The Broad Institute Genomics Platform"/>
            <consortium name="The Broad Institute Genome Sequencing Center for Infectious Disease"/>
            <person name="Wu L."/>
            <person name="Ma J."/>
        </authorList>
    </citation>
    <scope>NUCLEOTIDE SEQUENCE [LARGE SCALE GENOMIC DNA]</scope>
    <source>
        <strain evidence="3 4">PSR21</strain>
    </source>
</reference>
<feature type="transmembrane region" description="Helical" evidence="1">
    <location>
        <begin position="12"/>
        <end position="36"/>
    </location>
</feature>
<sequence>MLRRVGEQNPRMLSLSGPLILGIGLVAWMALIWAGWTFIFAGAGDAIVDTRNAGPISWSERLYFTGYSIFTLGNGDFAPRDGVWQIATVLATASGMLLVTLSVTYILSVLDAVTQKRSFASGVSGLGARSEAIVRTGWNGEEFRSLELPLNSFVSQLNTLTANHKAYPVIHYFHSEQRDRAPAASIAVLDEALTLLTFGVPARDRPNEAILKNARASVGSYLDTLSNAFIRPANRTPSPPELASLRDAGIPTVPDEEFAASLDELDGRRRRLLGLVESDSRRWPSRDEN</sequence>
<keyword evidence="4" id="KW-1185">Reference proteome</keyword>
<dbReference type="Proteomes" id="UP001596547">
    <property type="component" value="Unassembled WGS sequence"/>
</dbReference>